<organism evidence="1 2">
    <name type="scientific">Trametes sanguinea</name>
    <dbReference type="NCBI Taxonomy" id="158606"/>
    <lineage>
        <taxon>Eukaryota</taxon>
        <taxon>Fungi</taxon>
        <taxon>Dikarya</taxon>
        <taxon>Basidiomycota</taxon>
        <taxon>Agaricomycotina</taxon>
        <taxon>Agaricomycetes</taxon>
        <taxon>Polyporales</taxon>
        <taxon>Polyporaceae</taxon>
        <taxon>Trametes</taxon>
    </lineage>
</organism>
<gene>
    <name evidence="1" type="ORF">NUW54_g7147</name>
</gene>
<protein>
    <submittedName>
        <fullName evidence="1">Uncharacterized protein</fullName>
    </submittedName>
</protein>
<keyword evidence="2" id="KW-1185">Reference proteome</keyword>
<name>A0ACC1PNS9_9APHY</name>
<sequence length="359" mass="39240">MVTELSDTARANADTITFSNSVTQFPVVVQNFNDIITTATKFTETLQQAEVLDEKGAKAVVMALTTFVEVHQALLNVVIGKHSIASRLFFTAPVAAVLRSLEAAIDALAFALIGLIPTEKDHANAQFDIRARVGKRALNLAINSHAHGRRPSRQTRSVFVVNLPEVAATWRHSQHERTAHHPDTVVFDSHPPAISHANNMHLNMLPPGPGSKGRPQLHHVCTDVCQPAIKLKGGSGSPTPTYGPTIRAMATFLAYTLKVPLRPSQGRLSVTQYVHPTIDLTCHERSLSTGMSFPYNALGRTLRTARQRAGSHMLLSDGSKDVLAWKRYAVHVDGRTHALMRSVQHSICWPETITTSATE</sequence>
<proteinExistence type="predicted"/>
<reference evidence="1" key="1">
    <citation type="submission" date="2022-08" db="EMBL/GenBank/DDBJ databases">
        <title>Genome Sequence of Pycnoporus sanguineus.</title>
        <authorList>
            <person name="Buettner E."/>
        </authorList>
    </citation>
    <scope>NUCLEOTIDE SEQUENCE</scope>
    <source>
        <strain evidence="1">CG-C14</strain>
    </source>
</reference>
<evidence type="ECO:0000313" key="2">
    <source>
        <dbReference type="Proteomes" id="UP001144978"/>
    </source>
</evidence>
<dbReference type="EMBL" id="JANSHE010002013">
    <property type="protein sequence ID" value="KAJ2997272.1"/>
    <property type="molecule type" value="Genomic_DNA"/>
</dbReference>
<accession>A0ACC1PNS9</accession>
<dbReference type="Proteomes" id="UP001144978">
    <property type="component" value="Unassembled WGS sequence"/>
</dbReference>
<comment type="caution">
    <text evidence="1">The sequence shown here is derived from an EMBL/GenBank/DDBJ whole genome shotgun (WGS) entry which is preliminary data.</text>
</comment>
<evidence type="ECO:0000313" key="1">
    <source>
        <dbReference type="EMBL" id="KAJ2997272.1"/>
    </source>
</evidence>